<accession>A0A8C4A5X2</accession>
<evidence type="ECO:0000313" key="11">
    <source>
        <dbReference type="Proteomes" id="UP000694580"/>
    </source>
</evidence>
<keyword evidence="5" id="KW-1015">Disulfide bond</keyword>
<dbReference type="GO" id="GO:0043209">
    <property type="term" value="C:myelin sheath"/>
    <property type="evidence" value="ECO:0007669"/>
    <property type="project" value="TreeGrafter"/>
</dbReference>
<dbReference type="GO" id="GO:0005925">
    <property type="term" value="C:focal adhesion"/>
    <property type="evidence" value="ECO:0007669"/>
    <property type="project" value="TreeGrafter"/>
</dbReference>
<dbReference type="Ensembl" id="ENSDCDT00010060192.1">
    <property type="protein sequence ID" value="ENSDCDP00010049782.1"/>
    <property type="gene ID" value="ENSDCDG00010029696.1"/>
</dbReference>
<reference evidence="10" key="2">
    <citation type="submission" date="2025-05" db="UniProtKB">
        <authorList>
            <consortium name="Ensembl"/>
        </authorList>
    </citation>
    <scope>IDENTIFICATION</scope>
</reference>
<keyword evidence="11" id="KW-1185">Reference proteome</keyword>
<evidence type="ECO:0000256" key="2">
    <source>
        <dbReference type="ARBA" id="ARBA00022475"/>
    </source>
</evidence>
<evidence type="ECO:0000256" key="4">
    <source>
        <dbReference type="ARBA" id="ARBA00023136"/>
    </source>
</evidence>
<proteinExistence type="predicted"/>
<dbReference type="PANTHER" id="PTHR19226">
    <property type="entry name" value="THY-1 MEMBRANE GLYCOPROTEIN"/>
    <property type="match status" value="1"/>
</dbReference>
<keyword evidence="4" id="KW-0472">Membrane</keyword>
<keyword evidence="3 9" id="KW-0732">Signal</keyword>
<evidence type="ECO:0000313" key="10">
    <source>
        <dbReference type="Ensembl" id="ENSDCDP00010049777.1"/>
    </source>
</evidence>
<dbReference type="GO" id="GO:0051894">
    <property type="term" value="P:positive regulation of focal adhesion assembly"/>
    <property type="evidence" value="ECO:0007669"/>
    <property type="project" value="TreeGrafter"/>
</dbReference>
<feature type="signal peptide" evidence="9">
    <location>
        <begin position="1"/>
        <end position="16"/>
    </location>
</feature>
<sequence>MFLIVASLCLLSLSTGQQVDLTSCITKENNLRMVCTFAPDTPAPQCKYVQANRTVASTNSTDAQDPKYKNRANVTVSGGACLLTLTGLPDVTQQFTCIIRATQRAETTATVDKNALGTCSSAAILQSSAAPLLILILASFLPGPH</sequence>
<dbReference type="InterPro" id="IPR033292">
    <property type="entry name" value="THY1"/>
</dbReference>
<dbReference type="AlphaFoldDB" id="A0A8C4A5X2"/>
<protein>
    <submittedName>
        <fullName evidence="10">Uncharacterized protein</fullName>
    </submittedName>
</protein>
<dbReference type="Ensembl" id="ENSDCDT00010060187.1">
    <property type="protein sequence ID" value="ENSDCDP00010049777.1"/>
    <property type="gene ID" value="ENSDCDG00010029696.1"/>
</dbReference>
<dbReference type="GO" id="GO:0030334">
    <property type="term" value="P:regulation of cell migration"/>
    <property type="evidence" value="ECO:0007669"/>
    <property type="project" value="InterPro"/>
</dbReference>
<keyword evidence="2" id="KW-1003">Cell membrane</keyword>
<dbReference type="GO" id="GO:0005096">
    <property type="term" value="F:GTPase activator activity"/>
    <property type="evidence" value="ECO:0007669"/>
    <property type="project" value="TreeGrafter"/>
</dbReference>
<dbReference type="GO" id="GO:0045121">
    <property type="term" value="C:membrane raft"/>
    <property type="evidence" value="ECO:0007669"/>
    <property type="project" value="TreeGrafter"/>
</dbReference>
<comment type="subcellular location">
    <subcellularLocation>
        <location evidence="1">Cell membrane</location>
    </subcellularLocation>
</comment>
<evidence type="ECO:0000256" key="5">
    <source>
        <dbReference type="ARBA" id="ARBA00023157"/>
    </source>
</evidence>
<dbReference type="Proteomes" id="UP000694580">
    <property type="component" value="Chromosome 6"/>
</dbReference>
<dbReference type="Ensembl" id="ENSDCDT00010060196.1">
    <property type="protein sequence ID" value="ENSDCDP00010049786.1"/>
    <property type="gene ID" value="ENSDCDG00010029696.1"/>
</dbReference>
<evidence type="ECO:0000256" key="6">
    <source>
        <dbReference type="ARBA" id="ARBA00023180"/>
    </source>
</evidence>
<gene>
    <name evidence="10" type="primary">CD164</name>
</gene>
<dbReference type="GO" id="GO:0005178">
    <property type="term" value="F:integrin binding"/>
    <property type="evidence" value="ECO:0007669"/>
    <property type="project" value="InterPro"/>
</dbReference>
<evidence type="ECO:0000256" key="1">
    <source>
        <dbReference type="ARBA" id="ARBA00004236"/>
    </source>
</evidence>
<evidence type="ECO:0000256" key="8">
    <source>
        <dbReference type="ARBA" id="ARBA00023319"/>
    </source>
</evidence>
<evidence type="ECO:0000256" key="3">
    <source>
        <dbReference type="ARBA" id="ARBA00022729"/>
    </source>
</evidence>
<keyword evidence="6" id="KW-0325">Glycoprotein</keyword>
<evidence type="ECO:0000256" key="9">
    <source>
        <dbReference type="SAM" id="SignalP"/>
    </source>
</evidence>
<dbReference type="PANTHER" id="PTHR19226:SF2">
    <property type="entry name" value="THY-1 MEMBRANE GLYCOPROTEIN"/>
    <property type="match status" value="1"/>
</dbReference>
<feature type="chain" id="PRO_5044680156" evidence="9">
    <location>
        <begin position="17"/>
        <end position="145"/>
    </location>
</feature>
<evidence type="ECO:0000256" key="7">
    <source>
        <dbReference type="ARBA" id="ARBA00023288"/>
    </source>
</evidence>
<dbReference type="GO" id="GO:0009897">
    <property type="term" value="C:external side of plasma membrane"/>
    <property type="evidence" value="ECO:0007669"/>
    <property type="project" value="TreeGrafter"/>
</dbReference>
<reference evidence="10 11" key="1">
    <citation type="submission" date="2020-06" db="EMBL/GenBank/DDBJ databases">
        <authorList>
            <consortium name="Wellcome Sanger Institute Data Sharing"/>
        </authorList>
    </citation>
    <scope>NUCLEOTIDE SEQUENCE [LARGE SCALE GENOMIC DNA]</scope>
</reference>
<dbReference type="GeneTree" id="ENSGT00970000194164"/>
<keyword evidence="7" id="KW-0449">Lipoprotein</keyword>
<dbReference type="GO" id="GO:0007155">
    <property type="term" value="P:cell adhesion"/>
    <property type="evidence" value="ECO:0007669"/>
    <property type="project" value="InterPro"/>
</dbReference>
<dbReference type="GO" id="GO:0007229">
    <property type="term" value="P:integrin-mediated signaling pathway"/>
    <property type="evidence" value="ECO:0007669"/>
    <property type="project" value="TreeGrafter"/>
</dbReference>
<keyword evidence="8" id="KW-0393">Immunoglobulin domain</keyword>
<dbReference type="GO" id="GO:0030425">
    <property type="term" value="C:dendrite"/>
    <property type="evidence" value="ECO:0007669"/>
    <property type="project" value="TreeGrafter"/>
</dbReference>
<dbReference type="Ensembl" id="ENSDCDT00010060183.1">
    <property type="protein sequence ID" value="ENSDCDP00010049773.1"/>
    <property type="gene ID" value="ENSDCDG00010029696.1"/>
</dbReference>
<organism evidence="10 11">
    <name type="scientific">Denticeps clupeoides</name>
    <name type="common">denticle herring</name>
    <dbReference type="NCBI Taxonomy" id="299321"/>
    <lineage>
        <taxon>Eukaryota</taxon>
        <taxon>Metazoa</taxon>
        <taxon>Chordata</taxon>
        <taxon>Craniata</taxon>
        <taxon>Vertebrata</taxon>
        <taxon>Euteleostomi</taxon>
        <taxon>Actinopterygii</taxon>
        <taxon>Neopterygii</taxon>
        <taxon>Teleostei</taxon>
        <taxon>Clupei</taxon>
        <taxon>Clupeiformes</taxon>
        <taxon>Denticipitoidei</taxon>
        <taxon>Denticipitidae</taxon>
        <taxon>Denticeps</taxon>
    </lineage>
</organism>
<name>A0A8C4A5X2_9TELE</name>